<evidence type="ECO:0000313" key="3">
    <source>
        <dbReference type="Proteomes" id="UP000426027"/>
    </source>
</evidence>
<keyword evidence="1" id="KW-0472">Membrane</keyword>
<dbReference type="EMBL" id="CP046566">
    <property type="protein sequence ID" value="QGW28667.1"/>
    <property type="molecule type" value="Genomic_DNA"/>
</dbReference>
<dbReference type="AlphaFoldDB" id="A0A6I6G882"/>
<gene>
    <name evidence="2" type="ORF">GLV81_11675</name>
</gene>
<dbReference type="RefSeq" id="WP_157479020.1">
    <property type="nucleotide sequence ID" value="NZ_CP046566.1"/>
</dbReference>
<feature type="transmembrane region" description="Helical" evidence="1">
    <location>
        <begin position="89"/>
        <end position="108"/>
    </location>
</feature>
<protein>
    <submittedName>
        <fullName evidence="2">Uncharacterized protein</fullName>
    </submittedName>
</protein>
<reference evidence="2 3" key="1">
    <citation type="submission" date="2019-11" db="EMBL/GenBank/DDBJ databases">
        <authorList>
            <person name="Im W.T."/>
        </authorList>
    </citation>
    <scope>NUCLEOTIDE SEQUENCE [LARGE SCALE GENOMIC DNA]</scope>
    <source>
        <strain evidence="2 3">SB-02</strain>
    </source>
</reference>
<keyword evidence="1" id="KW-0812">Transmembrane</keyword>
<dbReference type="Proteomes" id="UP000426027">
    <property type="component" value="Chromosome"/>
</dbReference>
<keyword evidence="1" id="KW-1133">Transmembrane helix</keyword>
<keyword evidence="3" id="KW-1185">Reference proteome</keyword>
<organism evidence="2 3">
    <name type="scientific">Phnomibacter ginsenosidimutans</name>
    <dbReference type="NCBI Taxonomy" id="2676868"/>
    <lineage>
        <taxon>Bacteria</taxon>
        <taxon>Pseudomonadati</taxon>
        <taxon>Bacteroidota</taxon>
        <taxon>Chitinophagia</taxon>
        <taxon>Chitinophagales</taxon>
        <taxon>Chitinophagaceae</taxon>
        <taxon>Phnomibacter</taxon>
    </lineage>
</organism>
<evidence type="ECO:0000313" key="2">
    <source>
        <dbReference type="EMBL" id="QGW28667.1"/>
    </source>
</evidence>
<proteinExistence type="predicted"/>
<name>A0A6I6G882_9BACT</name>
<accession>A0A6I6G882</accession>
<dbReference type="KEGG" id="fls:GLV81_11675"/>
<evidence type="ECO:0000256" key="1">
    <source>
        <dbReference type="SAM" id="Phobius"/>
    </source>
</evidence>
<sequence>MKFIATFILTILLGYIVYVLNDVLPWWTVAIAAFIAAAIVPLKPWASFLAGFLGVALLWWVLAAVIDNANAGVMAKRMAEVLPLEGNKMLLIIITGVVGGLVGGLAALTGSFTRKKAA</sequence>
<feature type="transmembrane region" description="Helical" evidence="1">
    <location>
        <begin position="49"/>
        <end position="69"/>
    </location>
</feature>